<name>A0ABT2MVG5_9CYAN</name>
<keyword evidence="2" id="KW-1185">Reference proteome</keyword>
<dbReference type="EMBL" id="JAMXFF010000036">
    <property type="protein sequence ID" value="MCT7968741.1"/>
    <property type="molecule type" value="Genomic_DNA"/>
</dbReference>
<organism evidence="1 2">
    <name type="scientific">Laspinema palackyanum D2a</name>
    <dbReference type="NCBI Taxonomy" id="2953684"/>
    <lineage>
        <taxon>Bacteria</taxon>
        <taxon>Bacillati</taxon>
        <taxon>Cyanobacteriota</taxon>
        <taxon>Cyanophyceae</taxon>
        <taxon>Oscillatoriophycideae</taxon>
        <taxon>Oscillatoriales</taxon>
        <taxon>Laspinemataceae</taxon>
        <taxon>Laspinema</taxon>
        <taxon>Laspinema palackyanum</taxon>
    </lineage>
</organism>
<comment type="caution">
    <text evidence="1">The sequence shown here is derived from an EMBL/GenBank/DDBJ whole genome shotgun (WGS) entry which is preliminary data.</text>
</comment>
<protein>
    <submittedName>
        <fullName evidence="1">Uncharacterized protein</fullName>
    </submittedName>
</protein>
<accession>A0ABT2MVG5</accession>
<gene>
    <name evidence="1" type="ORF">NG799_20750</name>
</gene>
<evidence type="ECO:0000313" key="1">
    <source>
        <dbReference type="EMBL" id="MCT7968741.1"/>
    </source>
</evidence>
<dbReference type="RefSeq" id="WP_368008238.1">
    <property type="nucleotide sequence ID" value="NZ_JAMXFF010000036.1"/>
</dbReference>
<sequence length="106" mass="12188">MSSIQPRQWIKATALFLSIILALSVAFPAQALVCRTLGDHRSVCIVRIERSAKYHWEYRVALRLDGVDQPLERYNCRDRIRVQANKTRVSFDEEGVGDLICRLVKS</sequence>
<proteinExistence type="predicted"/>
<dbReference type="Proteomes" id="UP001525890">
    <property type="component" value="Unassembled WGS sequence"/>
</dbReference>
<evidence type="ECO:0000313" key="2">
    <source>
        <dbReference type="Proteomes" id="UP001525890"/>
    </source>
</evidence>
<reference evidence="1 2" key="1">
    <citation type="journal article" date="2022" name="Front. Microbiol.">
        <title>High genomic differentiation and limited gene flow indicate recent cryptic speciation within the genus Laspinema (cyanobacteria).</title>
        <authorList>
            <person name="Stanojkovic A."/>
            <person name="Skoupy S."/>
            <person name="Skaloud P."/>
            <person name="Dvorak P."/>
        </authorList>
    </citation>
    <scope>NUCLEOTIDE SEQUENCE [LARGE SCALE GENOMIC DNA]</scope>
    <source>
        <strain evidence="1 2">D2a</strain>
    </source>
</reference>